<evidence type="ECO:0000313" key="2">
    <source>
        <dbReference type="EMBL" id="ELK09217.1"/>
    </source>
</evidence>
<dbReference type="InParanoid" id="L5KCZ0"/>
<evidence type="ECO:0000256" key="1">
    <source>
        <dbReference type="SAM" id="MobiDB-lite"/>
    </source>
</evidence>
<keyword evidence="3" id="KW-1185">Reference proteome</keyword>
<feature type="region of interest" description="Disordered" evidence="1">
    <location>
        <begin position="1"/>
        <end position="41"/>
    </location>
</feature>
<organism evidence="2 3">
    <name type="scientific">Pteropus alecto</name>
    <name type="common">Black flying fox</name>
    <dbReference type="NCBI Taxonomy" id="9402"/>
    <lineage>
        <taxon>Eukaryota</taxon>
        <taxon>Metazoa</taxon>
        <taxon>Chordata</taxon>
        <taxon>Craniata</taxon>
        <taxon>Vertebrata</taxon>
        <taxon>Euteleostomi</taxon>
        <taxon>Mammalia</taxon>
        <taxon>Eutheria</taxon>
        <taxon>Laurasiatheria</taxon>
        <taxon>Chiroptera</taxon>
        <taxon>Yinpterochiroptera</taxon>
        <taxon>Pteropodoidea</taxon>
        <taxon>Pteropodidae</taxon>
        <taxon>Pteropodinae</taxon>
        <taxon>Pteropus</taxon>
    </lineage>
</organism>
<feature type="region of interest" description="Disordered" evidence="1">
    <location>
        <begin position="98"/>
        <end position="127"/>
    </location>
</feature>
<feature type="region of interest" description="Disordered" evidence="1">
    <location>
        <begin position="202"/>
        <end position="231"/>
    </location>
</feature>
<sequence length="231" mass="24163">MSPCAPLPLLLNGSAVSTRPGQSSGRRPRTGPRPRRGQLPRGVLVTGAPSDLGTGNAITGGGHSLALQHRAPAYTQGFRDAVTILILIRGDGDTTKWGETASASENKAPSLSLPPSRSRGPSCPFAQTDPAAVELRAAGDPRRQRHGRHHATDGPSPTASAAPVPNGRPQARRNHTELGAGGVQRPVTVTARTFPRCLRAVGGRTQVPSRRLWAGSTVKHGDLTPPRQAPM</sequence>
<dbReference type="Proteomes" id="UP000010552">
    <property type="component" value="Unassembled WGS sequence"/>
</dbReference>
<evidence type="ECO:0000313" key="3">
    <source>
        <dbReference type="Proteomes" id="UP000010552"/>
    </source>
</evidence>
<name>L5KCZ0_PTEAL</name>
<feature type="compositionally biased region" description="Low complexity" evidence="1">
    <location>
        <begin position="109"/>
        <end position="124"/>
    </location>
</feature>
<dbReference type="AlphaFoldDB" id="L5KCZ0"/>
<proteinExistence type="predicted"/>
<feature type="region of interest" description="Disordered" evidence="1">
    <location>
        <begin position="139"/>
        <end position="187"/>
    </location>
</feature>
<protein>
    <submittedName>
        <fullName evidence="2">Uncharacterized protein</fullName>
    </submittedName>
</protein>
<gene>
    <name evidence="2" type="ORF">PAL_GLEAN10002653</name>
</gene>
<dbReference type="EMBL" id="KB030838">
    <property type="protein sequence ID" value="ELK09217.1"/>
    <property type="molecule type" value="Genomic_DNA"/>
</dbReference>
<accession>L5KCZ0</accession>
<feature type="compositionally biased region" description="Basic residues" evidence="1">
    <location>
        <begin position="26"/>
        <end position="38"/>
    </location>
</feature>
<reference evidence="3" key="1">
    <citation type="journal article" date="2013" name="Science">
        <title>Comparative analysis of bat genomes provides insight into the evolution of flight and immunity.</title>
        <authorList>
            <person name="Zhang G."/>
            <person name="Cowled C."/>
            <person name="Shi Z."/>
            <person name="Huang Z."/>
            <person name="Bishop-Lilly K.A."/>
            <person name="Fang X."/>
            <person name="Wynne J.W."/>
            <person name="Xiong Z."/>
            <person name="Baker M.L."/>
            <person name="Zhao W."/>
            <person name="Tachedjian M."/>
            <person name="Zhu Y."/>
            <person name="Zhou P."/>
            <person name="Jiang X."/>
            <person name="Ng J."/>
            <person name="Yang L."/>
            <person name="Wu L."/>
            <person name="Xiao J."/>
            <person name="Feng Y."/>
            <person name="Chen Y."/>
            <person name="Sun X."/>
            <person name="Zhang Y."/>
            <person name="Marsh G.A."/>
            <person name="Crameri G."/>
            <person name="Broder C.C."/>
            <person name="Frey K.G."/>
            <person name="Wang L.F."/>
            <person name="Wang J."/>
        </authorList>
    </citation>
    <scope>NUCLEOTIDE SEQUENCE [LARGE SCALE GENOMIC DNA]</scope>
</reference>